<comment type="caution">
    <text evidence="1">The sequence shown here is derived from an EMBL/GenBank/DDBJ whole genome shotgun (WGS) entry which is preliminary data.</text>
</comment>
<accession>A8P9H8</accession>
<protein>
    <submittedName>
        <fullName evidence="1">Uncharacterized protein</fullName>
    </submittedName>
</protein>
<reference evidence="1 2" key="1">
    <citation type="journal article" date="2010" name="Proc. Natl. Acad. Sci. U.S.A.">
        <title>Insights into evolution of multicellular fungi from the assembled chromosomes of the mushroom Coprinopsis cinerea (Coprinus cinereus).</title>
        <authorList>
            <person name="Stajich J.E."/>
            <person name="Wilke S.K."/>
            <person name="Ahren D."/>
            <person name="Au C.H."/>
            <person name="Birren B.W."/>
            <person name="Borodovsky M."/>
            <person name="Burns C."/>
            <person name="Canback B."/>
            <person name="Casselton L.A."/>
            <person name="Cheng C.K."/>
            <person name="Deng J."/>
            <person name="Dietrich F.S."/>
            <person name="Fargo D.C."/>
            <person name="Farman M.L."/>
            <person name="Gathman A.C."/>
            <person name="Goldberg J."/>
            <person name="Guigo R."/>
            <person name="Hoegger P.J."/>
            <person name="Hooker J.B."/>
            <person name="Huggins A."/>
            <person name="James T.Y."/>
            <person name="Kamada T."/>
            <person name="Kilaru S."/>
            <person name="Kodira C."/>
            <person name="Kues U."/>
            <person name="Kupfer D."/>
            <person name="Kwan H.S."/>
            <person name="Lomsadze A."/>
            <person name="Li W."/>
            <person name="Lilly W.W."/>
            <person name="Ma L.J."/>
            <person name="Mackey A.J."/>
            <person name="Manning G."/>
            <person name="Martin F."/>
            <person name="Muraguchi H."/>
            <person name="Natvig D.O."/>
            <person name="Palmerini H."/>
            <person name="Ramesh M.A."/>
            <person name="Rehmeyer C.J."/>
            <person name="Roe B.A."/>
            <person name="Shenoy N."/>
            <person name="Stanke M."/>
            <person name="Ter-Hovhannisyan V."/>
            <person name="Tunlid A."/>
            <person name="Velagapudi R."/>
            <person name="Vision T.J."/>
            <person name="Zeng Q."/>
            <person name="Zolan M.E."/>
            <person name="Pukkila P.J."/>
        </authorList>
    </citation>
    <scope>NUCLEOTIDE SEQUENCE [LARGE SCALE GENOMIC DNA]</scope>
    <source>
        <strain evidence="2">Okayama-7 / 130 / ATCC MYA-4618 / FGSC 9003</strain>
    </source>
</reference>
<dbReference type="EMBL" id="AACS02000011">
    <property type="protein sequence ID" value="EAU82076.1"/>
    <property type="molecule type" value="Genomic_DNA"/>
</dbReference>
<keyword evidence="2" id="KW-1185">Reference proteome</keyword>
<dbReference type="KEGG" id="cci:CC1G_09678"/>
<sequence>MASGSMLPIVQHNPALLIDPLEAFKCFYMSPHLRHLFLLLLEKKNWGEFLLAHRPLSRCDALACKQHGSDCSVGDRHLGCRTCIRNNTLCSHVTDCLLSTLLQDAIPVAQANELISTFRRHYQSSLVAPPFSHGGIGGLIDNLHELQVYLPTVPKEHRPSPNLMVKLRKSLFDIVISRDVMSREVQSLVAMLHDIATIVKICNFTGTITPESAIAHITTLFLQHPGFSEPWMESP</sequence>
<dbReference type="GeneID" id="6016394"/>
<dbReference type="Proteomes" id="UP000001861">
    <property type="component" value="Unassembled WGS sequence"/>
</dbReference>
<name>A8P9H8_COPC7</name>
<evidence type="ECO:0000313" key="2">
    <source>
        <dbReference type="Proteomes" id="UP000001861"/>
    </source>
</evidence>
<evidence type="ECO:0000313" key="1">
    <source>
        <dbReference type="EMBL" id="EAU82076.1"/>
    </source>
</evidence>
<dbReference type="AlphaFoldDB" id="A8P9H8"/>
<proteinExistence type="predicted"/>
<organism evidence="1 2">
    <name type="scientific">Coprinopsis cinerea (strain Okayama-7 / 130 / ATCC MYA-4618 / FGSC 9003)</name>
    <name type="common">Inky cap fungus</name>
    <name type="synonym">Hormographiella aspergillata</name>
    <dbReference type="NCBI Taxonomy" id="240176"/>
    <lineage>
        <taxon>Eukaryota</taxon>
        <taxon>Fungi</taxon>
        <taxon>Dikarya</taxon>
        <taxon>Basidiomycota</taxon>
        <taxon>Agaricomycotina</taxon>
        <taxon>Agaricomycetes</taxon>
        <taxon>Agaricomycetidae</taxon>
        <taxon>Agaricales</taxon>
        <taxon>Agaricineae</taxon>
        <taxon>Psathyrellaceae</taxon>
        <taxon>Coprinopsis</taxon>
    </lineage>
</organism>
<dbReference type="VEuPathDB" id="FungiDB:CC1G_09678"/>
<gene>
    <name evidence="1" type="ORF">CC1G_09678</name>
</gene>
<dbReference type="RefSeq" id="XP_001839775.1">
    <property type="nucleotide sequence ID" value="XM_001839723.1"/>
</dbReference>
<dbReference type="InParanoid" id="A8P9H8"/>